<dbReference type="SUPFAM" id="SSF52980">
    <property type="entry name" value="Restriction endonuclease-like"/>
    <property type="match status" value="1"/>
</dbReference>
<protein>
    <submittedName>
        <fullName evidence="2">Uma2 family endonuclease</fullName>
    </submittedName>
</protein>
<organism evidence="2 3">
    <name type="scientific">Iningainema tapete BLCC-T55</name>
    <dbReference type="NCBI Taxonomy" id="2748662"/>
    <lineage>
        <taxon>Bacteria</taxon>
        <taxon>Bacillati</taxon>
        <taxon>Cyanobacteriota</taxon>
        <taxon>Cyanophyceae</taxon>
        <taxon>Nostocales</taxon>
        <taxon>Scytonemataceae</taxon>
        <taxon>Iningainema tapete</taxon>
    </lineage>
</organism>
<dbReference type="PANTHER" id="PTHR35400">
    <property type="entry name" value="SLR1083 PROTEIN"/>
    <property type="match status" value="1"/>
</dbReference>
<proteinExistence type="predicted"/>
<gene>
    <name evidence="2" type="ORF">ICL16_07380</name>
</gene>
<dbReference type="GO" id="GO:0004519">
    <property type="term" value="F:endonuclease activity"/>
    <property type="evidence" value="ECO:0007669"/>
    <property type="project" value="UniProtKB-KW"/>
</dbReference>
<comment type="caution">
    <text evidence="2">The sequence shown here is derived from an EMBL/GenBank/DDBJ whole genome shotgun (WGS) entry which is preliminary data.</text>
</comment>
<dbReference type="Pfam" id="PF05685">
    <property type="entry name" value="Uma2"/>
    <property type="match status" value="1"/>
</dbReference>
<dbReference type="AlphaFoldDB" id="A0A8J6XJH1"/>
<dbReference type="EMBL" id="JACXAE010000029">
    <property type="protein sequence ID" value="MBD2771921.1"/>
    <property type="molecule type" value="Genomic_DNA"/>
</dbReference>
<dbReference type="RefSeq" id="WP_190826206.1">
    <property type="nucleotide sequence ID" value="NZ_CAWPPI010000029.1"/>
</dbReference>
<evidence type="ECO:0000313" key="3">
    <source>
        <dbReference type="Proteomes" id="UP000629098"/>
    </source>
</evidence>
<accession>A0A8J6XJH1</accession>
<sequence length="226" mass="25796">MSASAAKVIQYAIANLRQWQTATWQDYVALRDDPKLERIRLFFDEGWLWVDMGAEGINHASISDLFTMLFFIWSTQRPEQVFSSLGRCLLEKSPLKAGAPDLVLYLGEDYPRWQPGEPRRIDLHQWLAPNLVGEISDTTLTTDLDEKKKIYASLGISEYWVIDVRGQRVFAFQLQDGKYTECTESVVLQGLPISLLNQALERMNKEANTRVAAWLAQQIASLPTKT</sequence>
<dbReference type="CDD" id="cd06260">
    <property type="entry name" value="DUF820-like"/>
    <property type="match status" value="1"/>
</dbReference>
<dbReference type="Proteomes" id="UP000629098">
    <property type="component" value="Unassembled WGS sequence"/>
</dbReference>
<feature type="domain" description="Putative restriction endonuclease" evidence="1">
    <location>
        <begin position="24"/>
        <end position="183"/>
    </location>
</feature>
<evidence type="ECO:0000313" key="2">
    <source>
        <dbReference type="EMBL" id="MBD2771921.1"/>
    </source>
</evidence>
<keyword evidence="3" id="KW-1185">Reference proteome</keyword>
<keyword evidence="2" id="KW-0255">Endonuclease</keyword>
<name>A0A8J6XJH1_9CYAN</name>
<keyword evidence="2" id="KW-0540">Nuclease</keyword>
<reference evidence="2" key="1">
    <citation type="submission" date="2020-09" db="EMBL/GenBank/DDBJ databases">
        <title>Iningainema tapete sp. nov. (Scytonemataceae, Cyanobacteria) from greenhouses in central Florida (USA) produces two types of nodularin with biosynthetic potential for microcystin-LR and anabaenopeptins.</title>
        <authorList>
            <person name="Berthold D.E."/>
            <person name="Lefler F.W."/>
            <person name="Huang I.-S."/>
            <person name="Abdulla H."/>
            <person name="Zimba P.V."/>
            <person name="Laughinghouse H.D. IV."/>
        </authorList>
    </citation>
    <scope>NUCLEOTIDE SEQUENCE</scope>
    <source>
        <strain evidence="2">BLCCT55</strain>
    </source>
</reference>
<evidence type="ECO:0000259" key="1">
    <source>
        <dbReference type="Pfam" id="PF05685"/>
    </source>
</evidence>
<dbReference type="InterPro" id="IPR012296">
    <property type="entry name" value="Nuclease_put_TT1808"/>
</dbReference>
<dbReference type="InterPro" id="IPR008538">
    <property type="entry name" value="Uma2"/>
</dbReference>
<dbReference type="InterPro" id="IPR011335">
    <property type="entry name" value="Restrct_endonuc-II-like"/>
</dbReference>
<dbReference type="PANTHER" id="PTHR35400:SF1">
    <property type="entry name" value="SLR1083 PROTEIN"/>
    <property type="match status" value="1"/>
</dbReference>
<dbReference type="Gene3D" id="3.90.1570.10">
    <property type="entry name" value="tt1808, chain A"/>
    <property type="match status" value="1"/>
</dbReference>
<keyword evidence="2" id="KW-0378">Hydrolase</keyword>